<evidence type="ECO:0000259" key="16">
    <source>
        <dbReference type="PROSITE" id="PS51873"/>
    </source>
</evidence>
<evidence type="ECO:0000256" key="12">
    <source>
        <dbReference type="SAM" id="MobiDB-lite"/>
    </source>
</evidence>
<keyword evidence="17" id="KW-1185">Reference proteome</keyword>
<dbReference type="Pfam" id="PF01485">
    <property type="entry name" value="IBR"/>
    <property type="match status" value="1"/>
</dbReference>
<dbReference type="SMART" id="SM00647">
    <property type="entry name" value="IBR"/>
    <property type="match status" value="2"/>
</dbReference>
<evidence type="ECO:0000313" key="18">
    <source>
        <dbReference type="RefSeq" id="XP_031570397.1"/>
    </source>
</evidence>
<dbReference type="GO" id="GO:0097039">
    <property type="term" value="P:protein linear polyubiquitination"/>
    <property type="evidence" value="ECO:0007669"/>
    <property type="project" value="TreeGrafter"/>
</dbReference>
<feature type="region of interest" description="Disordered" evidence="12">
    <location>
        <begin position="379"/>
        <end position="515"/>
    </location>
</feature>
<comment type="similarity">
    <text evidence="2">Belongs to the RBR family.</text>
</comment>
<dbReference type="InterPro" id="IPR000315">
    <property type="entry name" value="Znf_B-box"/>
</dbReference>
<name>A0A6P8IU05_ACTTE</name>
<dbReference type="InterPro" id="IPR047540">
    <property type="entry name" value="BRcat_RBR_RNF31-like"/>
</dbReference>
<dbReference type="KEGG" id="aten:116304755"/>
<dbReference type="InterPro" id="IPR032065">
    <property type="entry name" value="RNF31-UBA"/>
</dbReference>
<evidence type="ECO:0000256" key="3">
    <source>
        <dbReference type="ARBA" id="ARBA00012251"/>
    </source>
</evidence>
<evidence type="ECO:0000256" key="8">
    <source>
        <dbReference type="ARBA" id="ARBA00022771"/>
    </source>
</evidence>
<evidence type="ECO:0000256" key="1">
    <source>
        <dbReference type="ARBA" id="ARBA00001798"/>
    </source>
</evidence>
<feature type="region of interest" description="Disordered" evidence="12">
    <location>
        <begin position="282"/>
        <end position="325"/>
    </location>
</feature>
<dbReference type="CDD" id="cd20351">
    <property type="entry name" value="Rcat_RBR_HOIP"/>
    <property type="match status" value="1"/>
</dbReference>
<proteinExistence type="inferred from homology"/>
<dbReference type="InterPro" id="IPR013083">
    <property type="entry name" value="Znf_RING/FYVE/PHD"/>
</dbReference>
<dbReference type="InterPro" id="IPR001841">
    <property type="entry name" value="Znf_RING"/>
</dbReference>
<dbReference type="PROSITE" id="PS50119">
    <property type="entry name" value="ZF_BBOX"/>
    <property type="match status" value="1"/>
</dbReference>
<evidence type="ECO:0000256" key="2">
    <source>
        <dbReference type="ARBA" id="ARBA00008278"/>
    </source>
</evidence>
<dbReference type="PROSITE" id="PS01358">
    <property type="entry name" value="ZF_RANBP2_1"/>
    <property type="match status" value="1"/>
</dbReference>
<evidence type="ECO:0000259" key="13">
    <source>
        <dbReference type="PROSITE" id="PS50089"/>
    </source>
</evidence>
<feature type="compositionally biased region" description="Low complexity" evidence="12">
    <location>
        <begin position="456"/>
        <end position="469"/>
    </location>
</feature>
<feature type="region of interest" description="Disordered" evidence="12">
    <location>
        <begin position="585"/>
        <end position="608"/>
    </location>
</feature>
<evidence type="ECO:0000313" key="17">
    <source>
        <dbReference type="Proteomes" id="UP000515163"/>
    </source>
</evidence>
<feature type="compositionally biased region" description="Polar residues" evidence="12">
    <location>
        <begin position="395"/>
        <end position="405"/>
    </location>
</feature>
<dbReference type="PROSITE" id="PS50089">
    <property type="entry name" value="ZF_RING_2"/>
    <property type="match status" value="1"/>
</dbReference>
<feature type="compositionally biased region" description="Polar residues" evidence="12">
    <location>
        <begin position="13"/>
        <end position="29"/>
    </location>
</feature>
<accession>A0A6P8IU05</accession>
<dbReference type="InParanoid" id="A0A6P8IU05"/>
<dbReference type="Proteomes" id="UP000515163">
    <property type="component" value="Unplaced"/>
</dbReference>
<evidence type="ECO:0000256" key="11">
    <source>
        <dbReference type="PROSITE-ProRule" id="PRU00322"/>
    </source>
</evidence>
<dbReference type="FunCoup" id="A0A6P8IU05">
    <property type="interactions" value="639"/>
</dbReference>
<evidence type="ECO:0000256" key="7">
    <source>
        <dbReference type="ARBA" id="ARBA00022737"/>
    </source>
</evidence>
<feature type="region of interest" description="Disordered" evidence="12">
    <location>
        <begin position="53"/>
        <end position="93"/>
    </location>
</feature>
<keyword evidence="8 11" id="KW-0863">Zinc-finger</keyword>
<evidence type="ECO:0000256" key="4">
    <source>
        <dbReference type="ARBA" id="ARBA00017887"/>
    </source>
</evidence>
<dbReference type="GO" id="GO:0061630">
    <property type="term" value="F:ubiquitin protein ligase activity"/>
    <property type="evidence" value="ECO:0007669"/>
    <property type="project" value="UniProtKB-EC"/>
</dbReference>
<feature type="compositionally biased region" description="Basic residues" evidence="12">
    <location>
        <begin position="438"/>
        <end position="450"/>
    </location>
</feature>
<dbReference type="Gene3D" id="2.30.30.380">
    <property type="entry name" value="Zn-finger domain of Sec23/24"/>
    <property type="match status" value="1"/>
</dbReference>
<feature type="domain" description="B box-type" evidence="14">
    <location>
        <begin position="344"/>
        <end position="390"/>
    </location>
</feature>
<feature type="compositionally biased region" description="Acidic residues" evidence="12">
    <location>
        <begin position="1572"/>
        <end position="1603"/>
    </location>
</feature>
<dbReference type="Pfam" id="PF18091">
    <property type="entry name" value="E3_UbLigase_RBR"/>
    <property type="match status" value="1"/>
</dbReference>
<dbReference type="GO" id="GO:0036435">
    <property type="term" value="F:K48-linked polyubiquitin modification-dependent protein binding"/>
    <property type="evidence" value="ECO:0007669"/>
    <property type="project" value="TreeGrafter"/>
</dbReference>
<evidence type="ECO:0000256" key="6">
    <source>
        <dbReference type="ARBA" id="ARBA00022723"/>
    </source>
</evidence>
<dbReference type="InterPro" id="IPR026254">
    <property type="entry name" value="RNF31-like"/>
</dbReference>
<dbReference type="SMART" id="SM00184">
    <property type="entry name" value="RING"/>
    <property type="match status" value="2"/>
</dbReference>
<dbReference type="Gene3D" id="6.10.140.1100">
    <property type="match status" value="1"/>
</dbReference>
<dbReference type="GO" id="GO:1990450">
    <property type="term" value="F:linear polyubiquitin binding"/>
    <property type="evidence" value="ECO:0007669"/>
    <property type="project" value="TreeGrafter"/>
</dbReference>
<dbReference type="InterPro" id="IPR001876">
    <property type="entry name" value="Znf_RanBP2"/>
</dbReference>
<dbReference type="GO" id="GO:0008270">
    <property type="term" value="F:zinc ion binding"/>
    <property type="evidence" value="ECO:0007669"/>
    <property type="project" value="UniProtKB-KW"/>
</dbReference>
<keyword evidence="5" id="KW-0808">Transferase</keyword>
<dbReference type="GO" id="GO:0071797">
    <property type="term" value="C:LUBAC complex"/>
    <property type="evidence" value="ECO:0007669"/>
    <property type="project" value="InterPro"/>
</dbReference>
<dbReference type="CDD" id="cd20337">
    <property type="entry name" value="BRcat_RBR_HOIP"/>
    <property type="match status" value="1"/>
</dbReference>
<protein>
    <recommendedName>
        <fullName evidence="4">RanBP-type and C3HC4-type zinc finger-containing protein 1</fullName>
        <ecNumber evidence="3">2.3.2.31</ecNumber>
    </recommendedName>
</protein>
<dbReference type="InterPro" id="IPR036339">
    <property type="entry name" value="PUB-like_dom_sf"/>
</dbReference>
<evidence type="ECO:0000256" key="9">
    <source>
        <dbReference type="ARBA" id="ARBA00022786"/>
    </source>
</evidence>
<feature type="domain" description="RING-type" evidence="13">
    <location>
        <begin position="1112"/>
        <end position="1160"/>
    </location>
</feature>
<feature type="compositionally biased region" description="Polar residues" evidence="12">
    <location>
        <begin position="53"/>
        <end position="66"/>
    </location>
</feature>
<organism evidence="17 18">
    <name type="scientific">Actinia tenebrosa</name>
    <name type="common">Australian red waratah sea anemone</name>
    <dbReference type="NCBI Taxonomy" id="6105"/>
    <lineage>
        <taxon>Eukaryota</taxon>
        <taxon>Metazoa</taxon>
        <taxon>Cnidaria</taxon>
        <taxon>Anthozoa</taxon>
        <taxon>Hexacorallia</taxon>
        <taxon>Actiniaria</taxon>
        <taxon>Actiniidae</taxon>
        <taxon>Actinia</taxon>
    </lineage>
</organism>
<dbReference type="Gene3D" id="1.10.8.10">
    <property type="entry name" value="DNA helicase RuvA subunit, C-terminal domain"/>
    <property type="match status" value="1"/>
</dbReference>
<dbReference type="SMART" id="SM00547">
    <property type="entry name" value="ZnF_RBZ"/>
    <property type="match status" value="2"/>
</dbReference>
<feature type="region of interest" description="Disordered" evidence="12">
    <location>
        <begin position="1572"/>
        <end position="1610"/>
    </location>
</feature>
<keyword evidence="10" id="KW-0862">Zinc</keyword>
<dbReference type="GO" id="GO:0070530">
    <property type="term" value="F:K63-linked polyubiquitin modification-dependent protein binding"/>
    <property type="evidence" value="ECO:0007669"/>
    <property type="project" value="TreeGrafter"/>
</dbReference>
<dbReference type="SUPFAM" id="SSF90209">
    <property type="entry name" value="Ran binding protein zinc finger-like"/>
    <property type="match status" value="1"/>
</dbReference>
<dbReference type="PROSITE" id="PS50199">
    <property type="entry name" value="ZF_RANBP2_2"/>
    <property type="match status" value="1"/>
</dbReference>
<evidence type="ECO:0000256" key="10">
    <source>
        <dbReference type="ARBA" id="ARBA00022833"/>
    </source>
</evidence>
<dbReference type="InterPro" id="IPR041031">
    <property type="entry name" value="RNF31_C"/>
</dbReference>
<dbReference type="InterPro" id="IPR044066">
    <property type="entry name" value="TRIAD_supradom"/>
</dbReference>
<feature type="compositionally biased region" description="Polar residues" evidence="12">
    <location>
        <begin position="282"/>
        <end position="291"/>
    </location>
</feature>
<dbReference type="PANTHER" id="PTHR16004">
    <property type="entry name" value="RING FINGER PROTEIN 31-RELATED"/>
    <property type="match status" value="1"/>
</dbReference>
<dbReference type="InterPro" id="IPR036443">
    <property type="entry name" value="Znf_RanBP2_sf"/>
</dbReference>
<keyword evidence="7" id="KW-0677">Repeat</keyword>
<evidence type="ECO:0000259" key="15">
    <source>
        <dbReference type="PROSITE" id="PS50199"/>
    </source>
</evidence>
<dbReference type="Gene3D" id="1.20.58.2190">
    <property type="match status" value="1"/>
</dbReference>
<dbReference type="InterPro" id="IPR002867">
    <property type="entry name" value="IBR_dom"/>
</dbReference>
<dbReference type="RefSeq" id="XP_031570397.1">
    <property type="nucleotide sequence ID" value="XM_031714537.1"/>
</dbReference>
<sequence>MSRKDEIDCPTSEVGSKSSFNDNPASTMGNPLILPKQSQQYFIRPTVPMATLSTNTTTVPSGSYIQSPISSPTRSPPPPYGGSSSPLSDNPMHGKVKFQIMRRKTRMLPNPKKAHSIEMRIIETRETFTEIYLSGAESEKREFCRHLIDEDAPINTKYKELDLDSLLKQNLVQSRVTYLVQALGIQEKYASNLIKDVRPQFWRTVKFTSSLWKTYLENINGSVEILMKMGYTKRLKDGLSFPDDINEPDIVRVKEIAADLYLAKIETDDLIQNRHPYYVIASSQREASSGPSKEKIRAPTGKEISTSEDSDSEYEDAKDGLSNEDDTISAQQVPVATLKQAISSPPQECFVCGEKTVAWFCKDCKEHFCQDCDVKFHSRHDRKNHDRQRFGGETPVTTYTSTSKSSGDEIVSPTMRKHENIVSQRPSPTRLEDDGIKTKKPVPKPRKRIPSKTTRVSSPGSMTTSVSSPDSMTTSLYSPGRMPITKRSDMANSPSVEKLPPPIPSRTIQSPTNFNKNVTKSGSVIKEKVPQQPSIHTIEREILRPPNVAEYEPMKEPLKVLLQSQQQEEPIYESLKNPENHIYETLDHQSKDPPPLPPKPPKRETTTAPVYKGATTCPYCYCLNTSDTVRCNACGRKLLEQSAIPAKSPHRHEEQGVIHDPWQSVSHPIVKPQGTVSPFSKTVENPLYFNSTPQAGIAKTPSPDLTTTSSEPKWACEFCTFLNPMDKTICDMCAKTKSEGARVVEPSPAPSKSPITPEPMSILSPSLAVKLQEDELKLTSEALRTASQSKVVQSLQKKEEELLQTKVNDHKQLYNIQQGMLGIVSPTLSYPSVFSSSSEGQSPELLKTSKEMYVFRRETSYKEIREARESGQEFVRRMKEAESKGFSAEELNIAYTLSVDDPQGPVHWLQTKWLDLIHKVMIKFTDHSKKEDIGNLSPEEARQALIERTGDVERAVELSIEERKKGLQEVMNSGFYPRIECVSALDSNDGDVSKSIQDLQVMSFQPMLQRIWDTCLADDADGNEEWYLRRNPDRQLSTSHDDELFEAMVSNKELDRDRRIRVIYAEKKMISWGRAETAIRLIDANFPVLDSVEAAQAVGDFDRAKQFLQRECIVCADFKSESQMVTMLNCQCRFCRDCVKQYVTTVIQEQNIMKLVCPDCGEPNNLDNDIVATEYFNNLDIMIRRIVDEPTHDLFQRKLRDRTLMKEPNFRWCSHCSSGFINERPDLIKMACPNCRKYTCFKCKKQWEDQHEGITCEQFAAWKTANDPEAQAHGLAAHLKENGIECPNCKFRYDLAKGGCMHFKCNQCSHEFCSGCYQPFRQGNHCPVSNRCAGRGLHAHHPRDCLFFLRDREPEELKKLLDEHNVQYNTEPPQRPAAGAVNHGYQEGEESEVQGAAAAAAGGGAAADVGRCNVMEQRETGNGLQDVECGRETPAGYAGLCRLHFKEYLVEKINANLIDPLGMFDINDLEVLINRNDQEPPARKSREKDGPFRERLVQFVQAHFPLPNMPPRRRVLNIDEAVAEDQVHLILNEEERDGPPLDRFAPDVQGIVNDALVNDGFDGVIQDDLPDDDLNDDLFDGGLPDDDIYDDFPDDGLPDDDIYDGYGSDF</sequence>
<feature type="region of interest" description="Disordered" evidence="12">
    <location>
        <begin position="1"/>
        <end position="32"/>
    </location>
</feature>
<keyword evidence="6" id="KW-0479">Metal-binding</keyword>
<dbReference type="Gene3D" id="3.30.40.10">
    <property type="entry name" value="Zinc/RING finger domain, C3HC4 (zinc finger)"/>
    <property type="match status" value="1"/>
</dbReference>
<dbReference type="SUPFAM" id="SSF143503">
    <property type="entry name" value="PUG domain-like"/>
    <property type="match status" value="1"/>
</dbReference>
<dbReference type="InterPro" id="IPR047542">
    <property type="entry name" value="Rcat_RBR_RNF31-like"/>
</dbReference>
<dbReference type="Pfam" id="PF22191">
    <property type="entry name" value="IBR_1"/>
    <property type="match status" value="1"/>
</dbReference>
<dbReference type="OrthoDB" id="9978677at2759"/>
<dbReference type="Pfam" id="PF16678">
    <property type="entry name" value="UBA_HOIP"/>
    <property type="match status" value="1"/>
</dbReference>
<dbReference type="InterPro" id="IPR017907">
    <property type="entry name" value="Znf_RING_CS"/>
</dbReference>
<feature type="domain" description="RanBP2-type" evidence="15">
    <location>
        <begin position="710"/>
        <end position="739"/>
    </location>
</feature>
<feature type="domain" description="RING-type" evidence="16">
    <location>
        <begin position="1108"/>
        <end position="1344"/>
    </location>
</feature>
<dbReference type="EC" id="2.3.2.31" evidence="3"/>
<dbReference type="PROSITE" id="PS00518">
    <property type="entry name" value="ZF_RING_1"/>
    <property type="match status" value="1"/>
</dbReference>
<dbReference type="CDD" id="cd19815">
    <property type="entry name" value="Bbox1_HOIP"/>
    <property type="match status" value="1"/>
</dbReference>
<gene>
    <name evidence="18" type="primary">LOC116304755</name>
</gene>
<dbReference type="PROSITE" id="PS51873">
    <property type="entry name" value="TRIAD"/>
    <property type="match status" value="1"/>
</dbReference>
<keyword evidence="9" id="KW-0833">Ubl conjugation pathway</keyword>
<feature type="compositionally biased region" description="Polar residues" evidence="12">
    <location>
        <begin position="506"/>
        <end position="515"/>
    </location>
</feature>
<dbReference type="InterPro" id="IPR047543">
    <property type="entry name" value="Bbox1_RNF31-like"/>
</dbReference>
<dbReference type="GeneID" id="116304755"/>
<evidence type="ECO:0000259" key="14">
    <source>
        <dbReference type="PROSITE" id="PS50119"/>
    </source>
</evidence>
<reference evidence="18" key="1">
    <citation type="submission" date="2025-08" db="UniProtKB">
        <authorList>
            <consortium name="RefSeq"/>
        </authorList>
    </citation>
    <scope>IDENTIFICATION</scope>
    <source>
        <tissue evidence="18">Tentacle</tissue>
    </source>
</reference>
<dbReference type="PANTHER" id="PTHR16004:SF2">
    <property type="entry name" value="E3 UBIQUITIN-PROTEIN LIGASE LUBEL"/>
    <property type="match status" value="1"/>
</dbReference>
<dbReference type="SUPFAM" id="SSF57850">
    <property type="entry name" value="RING/U-box"/>
    <property type="match status" value="3"/>
</dbReference>
<comment type="catalytic activity">
    <reaction evidence="1">
        <text>[E2 ubiquitin-conjugating enzyme]-S-ubiquitinyl-L-cysteine + [acceptor protein]-L-lysine = [E2 ubiquitin-conjugating enzyme]-L-cysteine + [acceptor protein]-N(6)-ubiquitinyl-L-lysine.</text>
        <dbReference type="EC" id="2.3.2.31"/>
    </reaction>
</comment>
<evidence type="ECO:0000256" key="5">
    <source>
        <dbReference type="ARBA" id="ARBA00022679"/>
    </source>
</evidence>